<name>A0A3M2LIB1_9ACTN</name>
<proteinExistence type="predicted"/>
<comment type="caution">
    <text evidence="1">The sequence shown here is derived from an EMBL/GenBank/DDBJ whole genome shotgun (WGS) entry which is preliminary data.</text>
</comment>
<evidence type="ECO:0000313" key="1">
    <source>
        <dbReference type="EMBL" id="RMI36273.1"/>
    </source>
</evidence>
<accession>A0A3M2LIB1</accession>
<organism evidence="1 2">
    <name type="scientific">Streptomyces triticirhizae</name>
    <dbReference type="NCBI Taxonomy" id="2483353"/>
    <lineage>
        <taxon>Bacteria</taxon>
        <taxon>Bacillati</taxon>
        <taxon>Actinomycetota</taxon>
        <taxon>Actinomycetes</taxon>
        <taxon>Kitasatosporales</taxon>
        <taxon>Streptomycetaceae</taxon>
        <taxon>Streptomyces</taxon>
    </lineage>
</organism>
<protein>
    <submittedName>
        <fullName evidence="1">Uncharacterized protein</fullName>
    </submittedName>
</protein>
<gene>
    <name evidence="1" type="ORF">EBN88_22005</name>
</gene>
<dbReference type="Proteomes" id="UP000278673">
    <property type="component" value="Unassembled WGS sequence"/>
</dbReference>
<dbReference type="AlphaFoldDB" id="A0A3M2LIB1"/>
<sequence length="130" mass="14082">MEDRIWTPEDQLLPADLVERVVGVLRRVGLPVAHENGDVGVFLTRGDGLPMNAAEPADHVGICWHVPHELFDAMEEESTDERGPATRLLNAVDDGMETTVAAVLTAAGMRVSPHPVTEILSVWADPVRVG</sequence>
<reference evidence="1 2" key="1">
    <citation type="submission" date="2018-10" db="EMBL/GenBank/DDBJ databases">
        <title>Isolation, diversity and antifungal activity of actinobacteria from wheat.</title>
        <authorList>
            <person name="Han C."/>
        </authorList>
    </citation>
    <scope>NUCLEOTIDE SEQUENCE [LARGE SCALE GENOMIC DNA]</scope>
    <source>
        <strain evidence="1 2">NEAU-YY642</strain>
    </source>
</reference>
<keyword evidence="2" id="KW-1185">Reference proteome</keyword>
<evidence type="ECO:0000313" key="2">
    <source>
        <dbReference type="Proteomes" id="UP000278673"/>
    </source>
</evidence>
<dbReference type="EMBL" id="RFFJ01000149">
    <property type="protein sequence ID" value="RMI36273.1"/>
    <property type="molecule type" value="Genomic_DNA"/>
</dbReference>